<dbReference type="VEuPathDB" id="CryptoDB:Vbra_8886"/>
<dbReference type="FunFam" id="1.10.238.10:FF:000003">
    <property type="entry name" value="Calmodulin A"/>
    <property type="match status" value="1"/>
</dbReference>
<evidence type="ECO:0000256" key="7">
    <source>
        <dbReference type="ARBA" id="ARBA00022741"/>
    </source>
</evidence>
<comment type="similarity">
    <text evidence="11">Belongs to the protein kinase superfamily. Ser/Thr protein kinase family. CDPK subfamily.</text>
</comment>
<feature type="compositionally biased region" description="Basic and acidic residues" evidence="15">
    <location>
        <begin position="61"/>
        <end position="79"/>
    </location>
</feature>
<keyword evidence="10 14" id="KW-0067">ATP-binding</keyword>
<evidence type="ECO:0000313" key="19">
    <source>
        <dbReference type="Proteomes" id="UP000041254"/>
    </source>
</evidence>
<sequence>MIPSRSPTHDYHHPHTTQEASYQRIGSGLPHQVPNATPPSLMRPAAQRAATTQMAGGPPRFGRENTRGKEGKKEADNKKPTGKQTGPPTPPSKPRDVTPPRQHPSAAPPAGTPIPSFANNSAKPPAGNTHAKASRPAKHFLPDPLQSPVDEGDDIDLPVAGLPSPKTTRQRLTNLINDMESLKKNARMAIERFASGKKMRVDALPADHQLSYDDIYDMVMWLLEKNEIGLPVPMKDAIERVCWKYDVDARREAPLEAFQDIWRFTLCHIRDTHFPLKMKFKREVFVGQAKYGNLEQVYKREEKLGQGQFGLVFKVRDRVSGHLRCCKSIAKSRVLPSVSVEQVATEITILRQLDHPNIVRLNECFEDQNHLYLIFELIEGYDLLQVLLKMSREGKSFSERKARRLMRSVMSALAHCHSRRVMHKDLAPNNIMILKDTNSNSSGGDTSSSSSSSEGKEKGEERSSGKGKKDEKRGLPTLEQLKDFKESNIKVIDFGLSEMFIPGQMSTMEAGTPYYMAPEVFRRHFNYKCDVWSGGILLYLLLTGHLPFDAPSKEEFIRLVASSAPPFPDSLFGHISDQAVQLLSSMLDKDVNRRPTASQVLSHPWFALSGTSQDPVLQHEGRRMSRVGVGTDERSSSLMLYSGNPLRHVTQRGSAFVRFAEASALKRICLNLVAMHLGFDAVNRAPQVFTALDTDHDGLLSSAEFGKGLRSIGVPDDMISKIVEAVDHEGRGHVGYTGFIAALLSVGDEEVERNMWNAFRQFDVDNDGVISRTDLQTLMRRGGLNLEGIAAPGGRRASVNADQILNELDTDKDGKITFEDFCAFLRT</sequence>
<keyword evidence="3" id="KW-0723">Serine/threonine-protein kinase</keyword>
<feature type="domain" description="EF-hand" evidence="17">
    <location>
        <begin position="796"/>
        <end position="827"/>
    </location>
</feature>
<dbReference type="SUPFAM" id="SSF56112">
    <property type="entry name" value="Protein kinase-like (PK-like)"/>
    <property type="match status" value="1"/>
</dbReference>
<dbReference type="Pfam" id="PF00069">
    <property type="entry name" value="Pkinase"/>
    <property type="match status" value="2"/>
</dbReference>
<dbReference type="InterPro" id="IPR002048">
    <property type="entry name" value="EF_hand_dom"/>
</dbReference>
<dbReference type="OrthoDB" id="270584at2759"/>
<name>A0A0G4F933_VITBC</name>
<keyword evidence="7 14" id="KW-0547">Nucleotide-binding</keyword>
<keyword evidence="8" id="KW-0418">Kinase</keyword>
<dbReference type="EMBL" id="CDMY01000388">
    <property type="protein sequence ID" value="CEM08855.1"/>
    <property type="molecule type" value="Genomic_DNA"/>
</dbReference>
<feature type="domain" description="Protein kinase" evidence="16">
    <location>
        <begin position="298"/>
        <end position="606"/>
    </location>
</feature>
<reference evidence="18 19" key="1">
    <citation type="submission" date="2014-11" db="EMBL/GenBank/DDBJ databases">
        <authorList>
            <person name="Zhu J."/>
            <person name="Qi W."/>
            <person name="Song R."/>
        </authorList>
    </citation>
    <scope>NUCLEOTIDE SEQUENCE [LARGE SCALE GENOMIC DNA]</scope>
</reference>
<dbReference type="InterPro" id="IPR011992">
    <property type="entry name" value="EF-hand-dom_pair"/>
</dbReference>
<dbReference type="GO" id="GO:0005524">
    <property type="term" value="F:ATP binding"/>
    <property type="evidence" value="ECO:0007669"/>
    <property type="project" value="UniProtKB-UniRule"/>
</dbReference>
<dbReference type="Proteomes" id="UP000041254">
    <property type="component" value="Unassembled WGS sequence"/>
</dbReference>
<protein>
    <recommendedName>
        <fullName evidence="2">non-specific serine/threonine protein kinase</fullName>
        <ecNumber evidence="2">2.7.11.1</ecNumber>
    </recommendedName>
</protein>
<evidence type="ECO:0000256" key="14">
    <source>
        <dbReference type="PROSITE-ProRule" id="PRU10141"/>
    </source>
</evidence>
<dbReference type="InterPro" id="IPR011009">
    <property type="entry name" value="Kinase-like_dom_sf"/>
</dbReference>
<accession>A0A0G4F933</accession>
<evidence type="ECO:0000256" key="6">
    <source>
        <dbReference type="ARBA" id="ARBA00022737"/>
    </source>
</evidence>
<dbReference type="PROSITE" id="PS00018">
    <property type="entry name" value="EF_HAND_1"/>
    <property type="match status" value="3"/>
</dbReference>
<dbReference type="PhylomeDB" id="A0A0G4F933"/>
<dbReference type="PROSITE" id="PS00109">
    <property type="entry name" value="PROTEIN_KINASE_TYR"/>
    <property type="match status" value="1"/>
</dbReference>
<evidence type="ECO:0000256" key="15">
    <source>
        <dbReference type="SAM" id="MobiDB-lite"/>
    </source>
</evidence>
<evidence type="ECO:0000256" key="11">
    <source>
        <dbReference type="ARBA" id="ARBA00024334"/>
    </source>
</evidence>
<dbReference type="InterPro" id="IPR000719">
    <property type="entry name" value="Prot_kinase_dom"/>
</dbReference>
<feature type="compositionally biased region" description="Low complexity" evidence="15">
    <location>
        <begin position="437"/>
        <end position="453"/>
    </location>
</feature>
<dbReference type="InterPro" id="IPR008266">
    <property type="entry name" value="Tyr_kinase_AS"/>
</dbReference>
<keyword evidence="6" id="KW-0677">Repeat</keyword>
<evidence type="ECO:0000259" key="16">
    <source>
        <dbReference type="PROSITE" id="PS50011"/>
    </source>
</evidence>
<evidence type="ECO:0000259" key="17">
    <source>
        <dbReference type="PROSITE" id="PS50222"/>
    </source>
</evidence>
<keyword evidence="5" id="KW-0479">Metal-binding</keyword>
<evidence type="ECO:0000256" key="5">
    <source>
        <dbReference type="ARBA" id="ARBA00022723"/>
    </source>
</evidence>
<dbReference type="InParanoid" id="A0A0G4F933"/>
<keyword evidence="9" id="KW-0106">Calcium</keyword>
<dbReference type="PANTHER" id="PTHR24349">
    <property type="entry name" value="SERINE/THREONINE-PROTEIN KINASE"/>
    <property type="match status" value="1"/>
</dbReference>
<evidence type="ECO:0000256" key="4">
    <source>
        <dbReference type="ARBA" id="ARBA00022679"/>
    </source>
</evidence>
<dbReference type="EC" id="2.7.11.1" evidence="2"/>
<feature type="binding site" evidence="14">
    <location>
        <position position="331"/>
    </location>
    <ligand>
        <name>ATP</name>
        <dbReference type="ChEBI" id="CHEBI:30616"/>
    </ligand>
</feature>
<dbReference type="CDD" id="cd00051">
    <property type="entry name" value="EFh"/>
    <property type="match status" value="1"/>
</dbReference>
<dbReference type="STRING" id="1169540.A0A0G4F933"/>
<dbReference type="SMART" id="SM00054">
    <property type="entry name" value="EFh"/>
    <property type="match status" value="3"/>
</dbReference>
<dbReference type="Pfam" id="PF13499">
    <property type="entry name" value="EF-hand_7"/>
    <property type="match status" value="2"/>
</dbReference>
<evidence type="ECO:0000256" key="8">
    <source>
        <dbReference type="ARBA" id="ARBA00022777"/>
    </source>
</evidence>
<feature type="compositionally biased region" description="Basic and acidic residues" evidence="15">
    <location>
        <begin position="454"/>
        <end position="479"/>
    </location>
</feature>
<dbReference type="Gene3D" id="1.10.510.10">
    <property type="entry name" value="Transferase(Phosphotransferase) domain 1"/>
    <property type="match status" value="1"/>
</dbReference>
<proteinExistence type="inferred from homology"/>
<evidence type="ECO:0000256" key="10">
    <source>
        <dbReference type="ARBA" id="ARBA00022840"/>
    </source>
</evidence>
<comment type="cofactor">
    <cofactor evidence="1">
        <name>Mg(2+)</name>
        <dbReference type="ChEBI" id="CHEBI:18420"/>
    </cofactor>
</comment>
<comment type="catalytic activity">
    <reaction evidence="13">
        <text>L-seryl-[protein] + ATP = O-phospho-L-seryl-[protein] + ADP + H(+)</text>
        <dbReference type="Rhea" id="RHEA:17989"/>
        <dbReference type="Rhea" id="RHEA-COMP:9863"/>
        <dbReference type="Rhea" id="RHEA-COMP:11604"/>
        <dbReference type="ChEBI" id="CHEBI:15378"/>
        <dbReference type="ChEBI" id="CHEBI:29999"/>
        <dbReference type="ChEBI" id="CHEBI:30616"/>
        <dbReference type="ChEBI" id="CHEBI:83421"/>
        <dbReference type="ChEBI" id="CHEBI:456216"/>
        <dbReference type="EC" id="2.7.11.1"/>
    </reaction>
</comment>
<evidence type="ECO:0000256" key="3">
    <source>
        <dbReference type="ARBA" id="ARBA00022527"/>
    </source>
</evidence>
<keyword evidence="19" id="KW-1185">Reference proteome</keyword>
<dbReference type="SUPFAM" id="SSF47473">
    <property type="entry name" value="EF-hand"/>
    <property type="match status" value="1"/>
</dbReference>
<evidence type="ECO:0000256" key="12">
    <source>
        <dbReference type="ARBA" id="ARBA00047899"/>
    </source>
</evidence>
<dbReference type="Gene3D" id="3.30.200.20">
    <property type="entry name" value="Phosphorylase Kinase, domain 1"/>
    <property type="match status" value="1"/>
</dbReference>
<evidence type="ECO:0000313" key="18">
    <source>
        <dbReference type="EMBL" id="CEM08855.1"/>
    </source>
</evidence>
<dbReference type="InterPro" id="IPR050205">
    <property type="entry name" value="CDPK_Ser/Thr_kinases"/>
</dbReference>
<comment type="catalytic activity">
    <reaction evidence="12">
        <text>L-threonyl-[protein] + ATP = O-phospho-L-threonyl-[protein] + ADP + H(+)</text>
        <dbReference type="Rhea" id="RHEA:46608"/>
        <dbReference type="Rhea" id="RHEA-COMP:11060"/>
        <dbReference type="Rhea" id="RHEA-COMP:11605"/>
        <dbReference type="ChEBI" id="CHEBI:15378"/>
        <dbReference type="ChEBI" id="CHEBI:30013"/>
        <dbReference type="ChEBI" id="CHEBI:30616"/>
        <dbReference type="ChEBI" id="CHEBI:61977"/>
        <dbReference type="ChEBI" id="CHEBI:456216"/>
        <dbReference type="EC" id="2.7.11.1"/>
    </reaction>
</comment>
<feature type="region of interest" description="Disordered" evidence="15">
    <location>
        <begin position="1"/>
        <end position="168"/>
    </location>
</feature>
<organism evidence="18 19">
    <name type="scientific">Vitrella brassicaformis (strain CCMP3155)</name>
    <dbReference type="NCBI Taxonomy" id="1169540"/>
    <lineage>
        <taxon>Eukaryota</taxon>
        <taxon>Sar</taxon>
        <taxon>Alveolata</taxon>
        <taxon>Colpodellida</taxon>
        <taxon>Vitrellaceae</taxon>
        <taxon>Vitrella</taxon>
    </lineage>
</organism>
<evidence type="ECO:0000256" key="1">
    <source>
        <dbReference type="ARBA" id="ARBA00001946"/>
    </source>
</evidence>
<dbReference type="PROSITE" id="PS50011">
    <property type="entry name" value="PROTEIN_KINASE_DOM"/>
    <property type="match status" value="1"/>
</dbReference>
<feature type="domain" description="EF-hand" evidence="17">
    <location>
        <begin position="680"/>
        <end position="715"/>
    </location>
</feature>
<feature type="domain" description="EF-hand" evidence="17">
    <location>
        <begin position="750"/>
        <end position="785"/>
    </location>
</feature>
<dbReference type="AlphaFoldDB" id="A0A0G4F933"/>
<dbReference type="PROSITE" id="PS00107">
    <property type="entry name" value="PROTEIN_KINASE_ATP"/>
    <property type="match status" value="1"/>
</dbReference>
<keyword evidence="4" id="KW-0808">Transferase</keyword>
<dbReference type="Gene3D" id="1.10.238.10">
    <property type="entry name" value="EF-hand"/>
    <property type="match status" value="2"/>
</dbReference>
<dbReference type="InterPro" id="IPR017441">
    <property type="entry name" value="Protein_kinase_ATP_BS"/>
</dbReference>
<dbReference type="GO" id="GO:0004674">
    <property type="term" value="F:protein serine/threonine kinase activity"/>
    <property type="evidence" value="ECO:0007669"/>
    <property type="project" value="UniProtKB-KW"/>
</dbReference>
<evidence type="ECO:0000256" key="13">
    <source>
        <dbReference type="ARBA" id="ARBA00048679"/>
    </source>
</evidence>
<dbReference type="FunFam" id="3.30.200.20:FF:000315">
    <property type="entry name" value="Calcium-dependent protein kinase 3"/>
    <property type="match status" value="1"/>
</dbReference>
<dbReference type="PROSITE" id="PS50222">
    <property type="entry name" value="EF_HAND_2"/>
    <property type="match status" value="3"/>
</dbReference>
<evidence type="ECO:0000256" key="2">
    <source>
        <dbReference type="ARBA" id="ARBA00012513"/>
    </source>
</evidence>
<dbReference type="InterPro" id="IPR018247">
    <property type="entry name" value="EF_Hand_1_Ca_BS"/>
</dbReference>
<feature type="region of interest" description="Disordered" evidence="15">
    <location>
        <begin position="434"/>
        <end position="479"/>
    </location>
</feature>
<evidence type="ECO:0000256" key="9">
    <source>
        <dbReference type="ARBA" id="ARBA00022837"/>
    </source>
</evidence>
<gene>
    <name evidence="18" type="ORF">Vbra_8886</name>
</gene>
<dbReference type="GO" id="GO:0005509">
    <property type="term" value="F:calcium ion binding"/>
    <property type="evidence" value="ECO:0007669"/>
    <property type="project" value="InterPro"/>
</dbReference>